<gene>
    <name evidence="1" type="ORF">SAMN05216255_3550</name>
</gene>
<dbReference type="RefSeq" id="WP_089360710.1">
    <property type="nucleotide sequence ID" value="NZ_FZOG01000005.1"/>
</dbReference>
<dbReference type="Gene3D" id="3.30.429.10">
    <property type="entry name" value="Macrophage Migration Inhibitory Factor"/>
    <property type="match status" value="1"/>
</dbReference>
<dbReference type="EMBL" id="FZOG01000005">
    <property type="protein sequence ID" value="SNS84038.1"/>
    <property type="molecule type" value="Genomic_DNA"/>
</dbReference>
<dbReference type="SUPFAM" id="SSF55331">
    <property type="entry name" value="Tautomerase/MIF"/>
    <property type="match status" value="1"/>
</dbReference>
<dbReference type="PANTHER" id="PTHR38460:SF1">
    <property type="entry name" value="TAUTOMERASE YOLI-RELATED"/>
    <property type="match status" value="1"/>
</dbReference>
<name>A0A239HSJ2_9PSED</name>
<dbReference type="Proteomes" id="UP000242915">
    <property type="component" value="Unassembled WGS sequence"/>
</dbReference>
<proteinExistence type="predicted"/>
<organism evidence="1 2">
    <name type="scientific">Pseudomonas segetis</name>
    <dbReference type="NCBI Taxonomy" id="298908"/>
    <lineage>
        <taxon>Bacteria</taxon>
        <taxon>Pseudomonadati</taxon>
        <taxon>Pseudomonadota</taxon>
        <taxon>Gammaproteobacteria</taxon>
        <taxon>Pseudomonadales</taxon>
        <taxon>Pseudomonadaceae</taxon>
        <taxon>Pseudomonas</taxon>
    </lineage>
</organism>
<reference evidence="2" key="1">
    <citation type="submission" date="2017-06" db="EMBL/GenBank/DDBJ databases">
        <authorList>
            <person name="Varghese N."/>
            <person name="Submissions S."/>
        </authorList>
    </citation>
    <scope>NUCLEOTIDE SEQUENCE [LARGE SCALE GENOMIC DNA]</scope>
    <source>
        <strain evidence="2">CIP 108523</strain>
    </source>
</reference>
<dbReference type="PANTHER" id="PTHR38460">
    <property type="entry name" value="TAUTOMERASE YOLI-RELATED"/>
    <property type="match status" value="1"/>
</dbReference>
<dbReference type="InterPro" id="IPR014347">
    <property type="entry name" value="Tautomerase/MIF_sf"/>
</dbReference>
<sequence>MPLIQVNLLSKPPHFIKELGENLHQSLMATWGIPIDDCFQIFHQKQEHELNINPLIFGGGRSKDVIALHITSTPRTQKMKLDFYQDLATRLEQKMNIRPQDIFISIVENTREDWSFGSGKAQLLTD</sequence>
<keyword evidence="2" id="KW-1185">Reference proteome</keyword>
<dbReference type="InterPro" id="IPR037479">
    <property type="entry name" value="Tauto_MSAD"/>
</dbReference>
<dbReference type="Pfam" id="PF14552">
    <property type="entry name" value="Tautomerase_2"/>
    <property type="match status" value="1"/>
</dbReference>
<evidence type="ECO:0000313" key="2">
    <source>
        <dbReference type="Proteomes" id="UP000242915"/>
    </source>
</evidence>
<evidence type="ECO:0000313" key="1">
    <source>
        <dbReference type="EMBL" id="SNS84038.1"/>
    </source>
</evidence>
<protein>
    <submittedName>
        <fullName evidence="1">Tautomerase enzyme</fullName>
    </submittedName>
</protein>
<accession>A0A239HSJ2</accession>
<dbReference type="AlphaFoldDB" id="A0A239HSJ2"/>